<dbReference type="PANTHER" id="PTHR47084:SF1">
    <property type="entry name" value="SERINE PALMITOYLTRANSFERASE SMALL SUBUNIT A"/>
    <property type="match status" value="1"/>
</dbReference>
<comment type="subcellular location">
    <subcellularLocation>
        <location evidence="1">Endoplasmic reticulum membrane</location>
        <topology evidence="1">Multi-pass membrane protein</topology>
    </subcellularLocation>
</comment>
<dbReference type="PANTHER" id="PTHR47084">
    <property type="entry name" value="SERINE PALMITOYLTRANSFERASE SMALL SUBUNIT A"/>
    <property type="match status" value="1"/>
</dbReference>
<keyword evidence="14" id="KW-1185">Reference proteome</keyword>
<dbReference type="GeneTree" id="ENSGT00940000159230"/>
<feature type="transmembrane region" description="Helical" evidence="12">
    <location>
        <begin position="126"/>
        <end position="147"/>
    </location>
</feature>
<keyword evidence="5" id="KW-0256">Endoplasmic reticulum</keyword>
<evidence type="ECO:0000256" key="10">
    <source>
        <dbReference type="ARBA" id="ARBA00038370"/>
    </source>
</evidence>
<gene>
    <name evidence="13" type="primary">GANC</name>
</gene>
<feature type="region of interest" description="Disordered" evidence="11">
    <location>
        <begin position="1"/>
        <end position="21"/>
    </location>
</feature>
<evidence type="ECO:0000256" key="8">
    <source>
        <dbReference type="ARBA" id="ARBA00023098"/>
    </source>
</evidence>
<keyword evidence="7 12" id="KW-1133">Transmembrane helix</keyword>
<reference evidence="13" key="2">
    <citation type="submission" date="2025-09" db="UniProtKB">
        <authorList>
            <consortium name="Ensembl"/>
        </authorList>
    </citation>
    <scope>IDENTIFICATION</scope>
</reference>
<keyword evidence="8" id="KW-0443">Lipid metabolism</keyword>
<protein>
    <submittedName>
        <fullName evidence="13">Glucosidase alpha, neutral C</fullName>
    </submittedName>
</protein>
<comment type="pathway">
    <text evidence="2">Lipid metabolism; sphingolipid metabolism.</text>
</comment>
<evidence type="ECO:0000313" key="14">
    <source>
        <dbReference type="Proteomes" id="UP000694569"/>
    </source>
</evidence>
<reference evidence="13" key="1">
    <citation type="submission" date="2025-08" db="UniProtKB">
        <authorList>
            <consortium name="Ensembl"/>
        </authorList>
    </citation>
    <scope>IDENTIFICATION</scope>
</reference>
<evidence type="ECO:0000256" key="9">
    <source>
        <dbReference type="ARBA" id="ARBA00023136"/>
    </source>
</evidence>
<evidence type="ECO:0000256" key="2">
    <source>
        <dbReference type="ARBA" id="ARBA00004760"/>
    </source>
</evidence>
<sequence length="162" mass="18333">GGRGKWQTPRSRDHPPEDLAFSAPLRNRHLTSLVGDGPAETPGRKAYEHQLLSLSPVSRPLKLNLAPSYLSSPSPARVSPRGEKMKASCESGAWGSLGRAWNHMSWLYYQYLLVTALYMLEPWERTIFNSMLISIMGMALYTGYIFMPQHILAILHYFEIVQ</sequence>
<accession>A0A8C5MPJ9</accession>
<dbReference type="Ensembl" id="ENSLLET00000015627.1">
    <property type="protein sequence ID" value="ENSLLEP00000015047.1"/>
    <property type="gene ID" value="ENSLLEG00000009022.1"/>
</dbReference>
<evidence type="ECO:0000313" key="13">
    <source>
        <dbReference type="Ensembl" id="ENSLLEP00000015047.1"/>
    </source>
</evidence>
<comment type="pathway">
    <text evidence="3">Sphingolipid metabolism.</text>
</comment>
<evidence type="ECO:0000256" key="7">
    <source>
        <dbReference type="ARBA" id="ARBA00022989"/>
    </source>
</evidence>
<name>A0A8C5MPJ9_9ANUR</name>
<dbReference type="InterPro" id="IPR024512">
    <property type="entry name" value="Ser_palmitoyltrfase_ssu-like"/>
</dbReference>
<evidence type="ECO:0000256" key="3">
    <source>
        <dbReference type="ARBA" id="ARBA00004991"/>
    </source>
</evidence>
<dbReference type="Pfam" id="PF11779">
    <property type="entry name" value="SPT_ssu-like"/>
    <property type="match status" value="1"/>
</dbReference>
<organism evidence="13 14">
    <name type="scientific">Leptobrachium leishanense</name>
    <name type="common">Leishan spiny toad</name>
    <dbReference type="NCBI Taxonomy" id="445787"/>
    <lineage>
        <taxon>Eukaryota</taxon>
        <taxon>Metazoa</taxon>
        <taxon>Chordata</taxon>
        <taxon>Craniata</taxon>
        <taxon>Vertebrata</taxon>
        <taxon>Euteleostomi</taxon>
        <taxon>Amphibia</taxon>
        <taxon>Batrachia</taxon>
        <taxon>Anura</taxon>
        <taxon>Pelobatoidea</taxon>
        <taxon>Megophryidae</taxon>
        <taxon>Leptobrachium</taxon>
    </lineage>
</organism>
<dbReference type="GO" id="GO:0004758">
    <property type="term" value="F:serine C-palmitoyltransferase activity"/>
    <property type="evidence" value="ECO:0007669"/>
    <property type="project" value="TreeGrafter"/>
</dbReference>
<keyword evidence="6" id="KW-0746">Sphingolipid metabolism</keyword>
<dbReference type="UniPathway" id="UPA00222"/>
<keyword evidence="4 12" id="KW-0812">Transmembrane</keyword>
<evidence type="ECO:0000256" key="6">
    <source>
        <dbReference type="ARBA" id="ARBA00022919"/>
    </source>
</evidence>
<dbReference type="InterPro" id="IPR051900">
    <property type="entry name" value="SPT_small_subunit"/>
</dbReference>
<dbReference type="AlphaFoldDB" id="A0A8C5MPJ9"/>
<dbReference type="GO" id="GO:0046513">
    <property type="term" value="P:ceramide biosynthetic process"/>
    <property type="evidence" value="ECO:0007669"/>
    <property type="project" value="TreeGrafter"/>
</dbReference>
<evidence type="ECO:0000256" key="12">
    <source>
        <dbReference type="SAM" id="Phobius"/>
    </source>
</evidence>
<evidence type="ECO:0000256" key="1">
    <source>
        <dbReference type="ARBA" id="ARBA00004477"/>
    </source>
</evidence>
<dbReference type="Proteomes" id="UP000694569">
    <property type="component" value="Unplaced"/>
</dbReference>
<dbReference type="GO" id="GO:0017059">
    <property type="term" value="C:serine palmitoyltransferase complex"/>
    <property type="evidence" value="ECO:0007669"/>
    <property type="project" value="TreeGrafter"/>
</dbReference>
<proteinExistence type="inferred from homology"/>
<dbReference type="GO" id="GO:0005789">
    <property type="term" value="C:endoplasmic reticulum membrane"/>
    <property type="evidence" value="ECO:0007669"/>
    <property type="project" value="UniProtKB-SubCell"/>
</dbReference>
<evidence type="ECO:0000256" key="11">
    <source>
        <dbReference type="SAM" id="MobiDB-lite"/>
    </source>
</evidence>
<evidence type="ECO:0000256" key="4">
    <source>
        <dbReference type="ARBA" id="ARBA00022692"/>
    </source>
</evidence>
<comment type="similarity">
    <text evidence="10">Belongs to the SPTSS family. SPTSSA subfamily.</text>
</comment>
<keyword evidence="9 12" id="KW-0472">Membrane</keyword>
<evidence type="ECO:0000256" key="5">
    <source>
        <dbReference type="ARBA" id="ARBA00022824"/>
    </source>
</evidence>